<comment type="caution">
    <text evidence="14">The sequence shown here is derived from an EMBL/GenBank/DDBJ whole genome shotgun (WGS) entry which is preliminary data.</text>
</comment>
<dbReference type="GO" id="GO:0030915">
    <property type="term" value="C:Smc5-Smc6 complex"/>
    <property type="evidence" value="ECO:0007669"/>
    <property type="project" value="TreeGrafter"/>
</dbReference>
<evidence type="ECO:0000256" key="9">
    <source>
        <dbReference type="ARBA" id="ARBA00023172"/>
    </source>
</evidence>
<evidence type="ECO:0000256" key="5">
    <source>
        <dbReference type="ARBA" id="ARBA00022741"/>
    </source>
</evidence>
<dbReference type="Pfam" id="PF13476">
    <property type="entry name" value="AAA_23"/>
    <property type="match status" value="1"/>
</dbReference>
<comment type="subcellular location">
    <subcellularLocation>
        <location evidence="2">Chromosome</location>
    </subcellularLocation>
    <subcellularLocation>
        <location evidence="1">Nucleus</location>
    </subcellularLocation>
</comment>
<gene>
    <name evidence="14" type="ORF">SLOPH_299</name>
</gene>
<dbReference type="InterPro" id="IPR038729">
    <property type="entry name" value="Rad50/SbcC_AAA"/>
</dbReference>
<comment type="similarity">
    <text evidence="3">Belongs to the SMC family. SMC6 subfamily.</text>
</comment>
<keyword evidence="7" id="KW-0067">ATP-binding</keyword>
<dbReference type="Gene3D" id="3.40.50.300">
    <property type="entry name" value="P-loop containing nucleotide triphosphate hydrolases"/>
    <property type="match status" value="2"/>
</dbReference>
<dbReference type="GO" id="GO:0003684">
    <property type="term" value="F:damaged DNA binding"/>
    <property type="evidence" value="ECO:0007669"/>
    <property type="project" value="TreeGrafter"/>
</dbReference>
<protein>
    <submittedName>
        <fullName evidence="14">DNA repair protein rad18</fullName>
    </submittedName>
</protein>
<dbReference type="VEuPathDB" id="MicrosporidiaDB:SLOPH_299"/>
<dbReference type="EMBL" id="ATCN01000077">
    <property type="protein sequence ID" value="EPR79905.1"/>
    <property type="molecule type" value="Genomic_DNA"/>
</dbReference>
<evidence type="ECO:0000256" key="10">
    <source>
        <dbReference type="ARBA" id="ARBA00023204"/>
    </source>
</evidence>
<dbReference type="HOGENOM" id="CLU_009063_0_0_1"/>
<evidence type="ECO:0000256" key="7">
    <source>
        <dbReference type="ARBA" id="ARBA00022840"/>
    </source>
</evidence>
<keyword evidence="15" id="KW-1185">Reference proteome</keyword>
<keyword evidence="5" id="KW-0547">Nucleotide-binding</keyword>
<evidence type="ECO:0000256" key="6">
    <source>
        <dbReference type="ARBA" id="ARBA00022763"/>
    </source>
</evidence>
<feature type="coiled-coil region" evidence="12">
    <location>
        <begin position="581"/>
        <end position="669"/>
    </location>
</feature>
<dbReference type="Proteomes" id="UP000014978">
    <property type="component" value="Unassembled WGS sequence"/>
</dbReference>
<evidence type="ECO:0000313" key="14">
    <source>
        <dbReference type="EMBL" id="EPR79905.1"/>
    </source>
</evidence>
<keyword evidence="11" id="KW-0539">Nucleus</keyword>
<feature type="coiled-coil region" evidence="12">
    <location>
        <begin position="198"/>
        <end position="372"/>
    </location>
</feature>
<dbReference type="GO" id="GO:0005634">
    <property type="term" value="C:nucleus"/>
    <property type="evidence" value="ECO:0007669"/>
    <property type="project" value="UniProtKB-SubCell"/>
</dbReference>
<dbReference type="PANTHER" id="PTHR19306:SF6">
    <property type="entry name" value="STRUCTURAL MAINTENANCE OF CHROMOSOMES PROTEIN 6"/>
    <property type="match status" value="1"/>
</dbReference>
<dbReference type="GO" id="GO:0005524">
    <property type="term" value="F:ATP binding"/>
    <property type="evidence" value="ECO:0007669"/>
    <property type="project" value="UniProtKB-KW"/>
</dbReference>
<dbReference type="FunCoup" id="S7WAC5">
    <property type="interactions" value="187"/>
</dbReference>
<dbReference type="PANTHER" id="PTHR19306">
    <property type="entry name" value="STRUCTURAL MAINTENANCE OF CHROMOSOMES 5,6 SMC5, SMC6"/>
    <property type="match status" value="1"/>
</dbReference>
<sequence>MKNITIQSIELINFMCHRHLTVEFKKNITCIGGRNGSGKSAIMIAIGIVLGQRASSLERGNSYKSLIKSGEQISYIKIKLKNSCNFKPEFFGNFIFIEKRMRKDSSTLIICNENKRTFSTKKDDLDYILDLLSLKITNPLNFLTQENSKKFLNVTKKEGLYDFFLKGTEIEDIKHLHDEARIESNTMKERIQIFEKDIKEINSCIKREQNKIKILEEIRSIENKIEQLEIEKEFSKIDVTKTTDSLNKEIRTLEDEMDHLSEQNNLYSQRITEYNLKVQKMREEIERERSKKENKLNELCLSVREEEKKILEIENDLKSIKSEIIEKDKKINRNKQRKTLEDKDFEEEYKNVEELIKENEDNKIKIENETLETKNKIKKEDVEIKEIEDKKYYLEKQIAYYKKMRRDKLLYFHENIAQILSEIRNTKFKDQVIGPIGLEIELKDIKWYKTVSIILKNIISNFIVFNQSDRVRLSQIFSKYKAGFSIYTASSKNRINFYRNNEYKTLVDILDVKNVVVMNQLIILQNIEQIILIENRSEAYKVIRKDLKNIDCAYTLEGDRIKLVGGGMTDYRHKNLDRHFFETTENKLEEATNEFNEISKMPRKSSRGLLADLESQKESLSIANDKLNRRLAELKQILEDLKEEEDNTVEEERDLLVSQRQELENVLLESQNFINFYNNEISEIRSKKDKRIEIENIQDIHLKRNVNLNRITSLESRVITKRNNITDLLMEYATAKEQLLGKYKNLKQEIIPREKDVIELDILQLKTKIEESKRIGDEKNLKTEIEELKIEKQKKEEIINLYSHKIDEMIKYIEMRTKKRDDLLHKVSEEASNRFKHFTSKRNYIGTLIFNHDDQYIELNMKINKDGAGGKGTLSGGERSFAAMCFLLSLWPSVICPVKVLDEFDVFMDNVNRNCTLKLLLDYFIEKGEQVILITPLNVKELINEHCDVVFLDHNANKS</sequence>
<evidence type="ECO:0000256" key="3">
    <source>
        <dbReference type="ARBA" id="ARBA00006793"/>
    </source>
</evidence>
<keyword evidence="8 12" id="KW-0175">Coiled coil</keyword>
<evidence type="ECO:0000256" key="4">
    <source>
        <dbReference type="ARBA" id="ARBA00022454"/>
    </source>
</evidence>
<dbReference type="AlphaFoldDB" id="S7WAC5"/>
<dbReference type="InParanoid" id="S7WAC5"/>
<evidence type="ECO:0000256" key="11">
    <source>
        <dbReference type="ARBA" id="ARBA00023242"/>
    </source>
</evidence>
<dbReference type="OMA" id="FMCHRSL"/>
<feature type="coiled-coil region" evidence="12">
    <location>
        <begin position="778"/>
        <end position="805"/>
    </location>
</feature>
<dbReference type="OrthoDB" id="10072614at2759"/>
<proteinExistence type="inferred from homology"/>
<keyword evidence="9" id="KW-0233">DNA recombination</keyword>
<evidence type="ECO:0000256" key="8">
    <source>
        <dbReference type="ARBA" id="ARBA00023054"/>
    </source>
</evidence>
<dbReference type="SUPFAM" id="SSF52540">
    <property type="entry name" value="P-loop containing nucleoside triphosphate hydrolases"/>
    <property type="match status" value="2"/>
</dbReference>
<dbReference type="GO" id="GO:0003697">
    <property type="term" value="F:single-stranded DNA binding"/>
    <property type="evidence" value="ECO:0007669"/>
    <property type="project" value="TreeGrafter"/>
</dbReference>
<evidence type="ECO:0000256" key="12">
    <source>
        <dbReference type="SAM" id="Coils"/>
    </source>
</evidence>
<accession>S7WAC5</accession>
<keyword evidence="4" id="KW-0158">Chromosome</keyword>
<name>S7WAC5_SPRLO</name>
<keyword evidence="10" id="KW-0234">DNA repair</keyword>
<dbReference type="GO" id="GO:0000724">
    <property type="term" value="P:double-strand break repair via homologous recombination"/>
    <property type="evidence" value="ECO:0007669"/>
    <property type="project" value="TreeGrafter"/>
</dbReference>
<dbReference type="GO" id="GO:0035861">
    <property type="term" value="C:site of double-strand break"/>
    <property type="evidence" value="ECO:0007669"/>
    <property type="project" value="TreeGrafter"/>
</dbReference>
<evidence type="ECO:0000259" key="13">
    <source>
        <dbReference type="Pfam" id="PF13476"/>
    </source>
</evidence>
<evidence type="ECO:0000256" key="2">
    <source>
        <dbReference type="ARBA" id="ARBA00004286"/>
    </source>
</evidence>
<dbReference type="STRING" id="1358809.S7WAC5"/>
<reference evidence="15" key="1">
    <citation type="journal article" date="2013" name="PLoS Genet.">
        <title>The genome of Spraguea lophii and the basis of host-microsporidian interactions.</title>
        <authorList>
            <person name="Campbell S.E."/>
            <person name="Williams T.A."/>
            <person name="Yousuf A."/>
            <person name="Soanes D.M."/>
            <person name="Paszkiewicz K.H."/>
            <person name="Williams B.A.P."/>
        </authorList>
    </citation>
    <scope>NUCLEOTIDE SEQUENCE [LARGE SCALE GENOMIC DNA]</scope>
    <source>
        <strain evidence="15">42_110</strain>
    </source>
</reference>
<dbReference type="InterPro" id="IPR027417">
    <property type="entry name" value="P-loop_NTPase"/>
</dbReference>
<keyword evidence="6" id="KW-0227">DNA damage</keyword>
<feature type="domain" description="Rad50/SbcC-type AAA" evidence="13">
    <location>
        <begin position="8"/>
        <end position="232"/>
    </location>
</feature>
<organism evidence="14 15">
    <name type="scientific">Spraguea lophii (strain 42_110)</name>
    <name type="common">Microsporidian parasite</name>
    <dbReference type="NCBI Taxonomy" id="1358809"/>
    <lineage>
        <taxon>Eukaryota</taxon>
        <taxon>Fungi</taxon>
        <taxon>Fungi incertae sedis</taxon>
        <taxon>Microsporidia</taxon>
        <taxon>Spragueidae</taxon>
        <taxon>Spraguea</taxon>
    </lineage>
</organism>
<evidence type="ECO:0000256" key="1">
    <source>
        <dbReference type="ARBA" id="ARBA00004123"/>
    </source>
</evidence>
<evidence type="ECO:0000313" key="15">
    <source>
        <dbReference type="Proteomes" id="UP000014978"/>
    </source>
</evidence>